<reference evidence="2" key="2">
    <citation type="submission" date="2013-09" db="EMBL/GenBank/DDBJ databases">
        <title>Draft genome sequence of Anaerotruncus colihominis(DSM 17241).</title>
        <authorList>
            <person name="Sudarsanam P."/>
            <person name="Ley R."/>
            <person name="Guruge J."/>
            <person name="Turnbaugh P.J."/>
            <person name="Mahowald M."/>
            <person name="Liep D."/>
            <person name="Gordon J."/>
        </authorList>
    </citation>
    <scope>NUCLEOTIDE SEQUENCE</scope>
    <source>
        <strain evidence="2">DSM 17241</strain>
    </source>
</reference>
<accession>B0PDS1</accession>
<feature type="region of interest" description="Disordered" evidence="1">
    <location>
        <begin position="1"/>
        <end position="22"/>
    </location>
</feature>
<evidence type="ECO:0000256" key="1">
    <source>
        <dbReference type="SAM" id="MobiDB-lite"/>
    </source>
</evidence>
<protein>
    <submittedName>
        <fullName evidence="2">Uncharacterized protein</fullName>
    </submittedName>
</protein>
<reference evidence="2" key="1">
    <citation type="submission" date="2007-11" db="EMBL/GenBank/DDBJ databases">
        <authorList>
            <person name="Fulton L."/>
            <person name="Clifton S."/>
            <person name="Fulton B."/>
            <person name="Xu J."/>
            <person name="Minx P."/>
            <person name="Pepin K.H."/>
            <person name="Johnson M."/>
            <person name="Thiruvilangam P."/>
            <person name="Bhonagiri V."/>
            <person name="Nash W.E."/>
            <person name="Mardis E.R."/>
            <person name="Wilson R.K."/>
        </authorList>
    </citation>
    <scope>NUCLEOTIDE SEQUENCE [LARGE SCALE GENOMIC DNA]</scope>
    <source>
        <strain evidence="2">DSM 17241</strain>
    </source>
</reference>
<dbReference type="AlphaFoldDB" id="B0PDS1"/>
<organism evidence="2 3">
    <name type="scientific">Anaerotruncus colihominis DSM 17241</name>
    <dbReference type="NCBI Taxonomy" id="445972"/>
    <lineage>
        <taxon>Bacteria</taxon>
        <taxon>Bacillati</taxon>
        <taxon>Bacillota</taxon>
        <taxon>Clostridia</taxon>
        <taxon>Eubacteriales</taxon>
        <taxon>Oscillospiraceae</taxon>
        <taxon>Anaerotruncus</taxon>
    </lineage>
</organism>
<sequence>MPYCGHNKTGRQDGSGPHPRFAPAIKDKIDALRLFYHVRAAA</sequence>
<dbReference type="Proteomes" id="UP000003803">
    <property type="component" value="Unassembled WGS sequence"/>
</dbReference>
<comment type="caution">
    <text evidence="2">The sequence shown here is derived from an EMBL/GenBank/DDBJ whole genome shotgun (WGS) entry which is preliminary data.</text>
</comment>
<evidence type="ECO:0000313" key="2">
    <source>
        <dbReference type="EMBL" id="EDS10109.1"/>
    </source>
</evidence>
<name>B0PDS1_9FIRM</name>
<evidence type="ECO:0000313" key="3">
    <source>
        <dbReference type="Proteomes" id="UP000003803"/>
    </source>
</evidence>
<gene>
    <name evidence="2" type="ORF">ANACOL_02705</name>
</gene>
<keyword evidence="3" id="KW-1185">Reference proteome</keyword>
<dbReference type="EMBL" id="ABGD02000024">
    <property type="protein sequence ID" value="EDS10109.1"/>
    <property type="molecule type" value="Genomic_DNA"/>
</dbReference>
<dbReference type="HOGENOM" id="CLU_3246343_0_0_9"/>
<proteinExistence type="predicted"/>